<evidence type="ECO:0000256" key="2">
    <source>
        <dbReference type="ARBA" id="ARBA00010617"/>
    </source>
</evidence>
<feature type="transmembrane region" description="Helical" evidence="9">
    <location>
        <begin position="7"/>
        <end position="26"/>
    </location>
</feature>
<dbReference type="GO" id="GO:0016712">
    <property type="term" value="F:oxidoreductase activity, acting on paired donors, with incorporation or reduction of molecular oxygen, reduced flavin or flavoprotein as one donor, and incorporation of one atom of oxygen"/>
    <property type="evidence" value="ECO:0000318"/>
    <property type="project" value="GO_Central"/>
</dbReference>
<comment type="similarity">
    <text evidence="2 8">Belongs to the cytochrome P450 family.</text>
</comment>
<dbReference type="HOGENOM" id="CLU_001570_22_0_1"/>
<accession>F6TL47</accession>
<dbReference type="InterPro" id="IPR036396">
    <property type="entry name" value="Cyt_P450_sf"/>
</dbReference>
<keyword evidence="7 8" id="KW-0349">Heme</keyword>
<dbReference type="Ensembl" id="ENSCINT00000019177.3">
    <property type="protein sequence ID" value="ENSCINP00000019177.3"/>
    <property type="gene ID" value="ENSCING00000012236.2"/>
</dbReference>
<dbReference type="PROSITE" id="PS00086">
    <property type="entry name" value="CYTOCHROME_P450"/>
    <property type="match status" value="1"/>
</dbReference>
<dbReference type="PANTHER" id="PTHR24300">
    <property type="entry name" value="CYTOCHROME P450 508A4-RELATED"/>
    <property type="match status" value="1"/>
</dbReference>
<comment type="cofactor">
    <cofactor evidence="1 7">
        <name>heme</name>
        <dbReference type="ChEBI" id="CHEBI:30413"/>
    </cofactor>
</comment>
<keyword evidence="9" id="KW-1133">Transmembrane helix</keyword>
<keyword evidence="5 7" id="KW-0408">Iron</keyword>
<evidence type="ECO:0000313" key="11">
    <source>
        <dbReference type="Proteomes" id="UP000008144"/>
    </source>
</evidence>
<dbReference type="STRING" id="7719.ENSCINP00000019177"/>
<dbReference type="InterPro" id="IPR050182">
    <property type="entry name" value="Cytochrome_P450_fam2"/>
</dbReference>
<feature type="binding site" description="axial binding residue" evidence="7">
    <location>
        <position position="439"/>
    </location>
    <ligand>
        <name>heme</name>
        <dbReference type="ChEBI" id="CHEBI:30413"/>
    </ligand>
    <ligandPart>
        <name>Fe</name>
        <dbReference type="ChEBI" id="CHEBI:18248"/>
    </ligandPart>
</feature>
<dbReference type="FunCoup" id="F6TL47">
    <property type="interactions" value="15"/>
</dbReference>
<dbReference type="SUPFAM" id="SSF48264">
    <property type="entry name" value="Cytochrome P450"/>
    <property type="match status" value="1"/>
</dbReference>
<sequence>MEVLIGLNVSTLATFLVVFYAVYYWYKRPGSYPPGPRGYPLVGVLPRLGKYPERVMRKWSRKYGPVMSVRMGRNDWVSLNDYSSIKEALVKQGNVTSARPDFPAHQEVAHYHGILFSSGDLWQNQRRFGITTLRECGFGKRSLEERIVEEVSYLNDAIRATMGKPFEIMAKLGNAISNNICSVAMGRRYDYDNKRFKDLVAKVSWRFNHPRAARYFSLTLFEPLLIKVPPISTYNKMQISNRDDMFSLFREIIDEHRATFDKENIRDFIDAFLERMAGNDPHFTVTIYEFQLLVFLRDLFIAGTETTTSTLRWALLVLLHNPGVQDKLRNEIHKVLGFVTAIMAHRESMPYTRAFIEEIYRYRTLTPLDLFHETSGELNISGYKIPKNTVIIPNLWAVHNDPDVWDEPSKFKPERHLDEKGNFVQSKHVIPFSVGPRHCLGEQLARMEIFIFLVSMVQKFEFLPDPNEPNL</sequence>
<protein>
    <recommendedName>
        <fullName evidence="12">Cytochrome P450</fullName>
    </recommendedName>
</protein>
<dbReference type="InterPro" id="IPR017972">
    <property type="entry name" value="Cyt_P450_CS"/>
</dbReference>
<dbReference type="GO" id="GO:0006805">
    <property type="term" value="P:xenobiotic metabolic process"/>
    <property type="evidence" value="ECO:0000318"/>
    <property type="project" value="GO_Central"/>
</dbReference>
<keyword evidence="4 8" id="KW-0560">Oxidoreductase</keyword>
<keyword evidence="11" id="KW-1185">Reference proteome</keyword>
<evidence type="ECO:0000256" key="3">
    <source>
        <dbReference type="ARBA" id="ARBA00022723"/>
    </source>
</evidence>
<dbReference type="GO" id="GO:0008395">
    <property type="term" value="F:steroid hydroxylase activity"/>
    <property type="evidence" value="ECO:0000318"/>
    <property type="project" value="GO_Central"/>
</dbReference>
<evidence type="ECO:0000256" key="4">
    <source>
        <dbReference type="ARBA" id="ARBA00023002"/>
    </source>
</evidence>
<dbReference type="AlphaFoldDB" id="F6TL47"/>
<evidence type="ECO:0000256" key="7">
    <source>
        <dbReference type="PIRSR" id="PIRSR602401-1"/>
    </source>
</evidence>
<reference evidence="10" key="2">
    <citation type="submission" date="2025-08" db="UniProtKB">
        <authorList>
            <consortium name="Ensembl"/>
        </authorList>
    </citation>
    <scope>IDENTIFICATION</scope>
</reference>
<dbReference type="Proteomes" id="UP000008144">
    <property type="component" value="Unassembled WGS sequence"/>
</dbReference>
<evidence type="ECO:0000313" key="10">
    <source>
        <dbReference type="Ensembl" id="ENSCINP00000019177.3"/>
    </source>
</evidence>
<proteinExistence type="inferred from homology"/>
<dbReference type="GO" id="GO:0006082">
    <property type="term" value="P:organic acid metabolic process"/>
    <property type="evidence" value="ECO:0000318"/>
    <property type="project" value="GO_Central"/>
</dbReference>
<reference evidence="11" key="1">
    <citation type="journal article" date="2002" name="Science">
        <title>The draft genome of Ciona intestinalis: insights into chordate and vertebrate origins.</title>
        <authorList>
            <person name="Dehal P."/>
            <person name="Satou Y."/>
            <person name="Campbell R.K."/>
            <person name="Chapman J."/>
            <person name="Degnan B."/>
            <person name="De Tomaso A."/>
            <person name="Davidson B."/>
            <person name="Di Gregorio A."/>
            <person name="Gelpke M."/>
            <person name="Goodstein D.M."/>
            <person name="Harafuji N."/>
            <person name="Hastings K.E."/>
            <person name="Ho I."/>
            <person name="Hotta K."/>
            <person name="Huang W."/>
            <person name="Kawashima T."/>
            <person name="Lemaire P."/>
            <person name="Martinez D."/>
            <person name="Meinertzhagen I.A."/>
            <person name="Necula S."/>
            <person name="Nonaka M."/>
            <person name="Putnam N."/>
            <person name="Rash S."/>
            <person name="Saiga H."/>
            <person name="Satake M."/>
            <person name="Terry A."/>
            <person name="Yamada L."/>
            <person name="Wang H.G."/>
            <person name="Awazu S."/>
            <person name="Azumi K."/>
            <person name="Boore J."/>
            <person name="Branno M."/>
            <person name="Chin-Bow S."/>
            <person name="DeSantis R."/>
            <person name="Doyle S."/>
            <person name="Francino P."/>
            <person name="Keys D.N."/>
            <person name="Haga S."/>
            <person name="Hayashi H."/>
            <person name="Hino K."/>
            <person name="Imai K.S."/>
            <person name="Inaba K."/>
            <person name="Kano S."/>
            <person name="Kobayashi K."/>
            <person name="Kobayashi M."/>
            <person name="Lee B.I."/>
            <person name="Makabe K.W."/>
            <person name="Manohar C."/>
            <person name="Matassi G."/>
            <person name="Medina M."/>
            <person name="Mochizuki Y."/>
            <person name="Mount S."/>
            <person name="Morishita T."/>
            <person name="Miura S."/>
            <person name="Nakayama A."/>
            <person name="Nishizaka S."/>
            <person name="Nomoto H."/>
            <person name="Ohta F."/>
            <person name="Oishi K."/>
            <person name="Rigoutsos I."/>
            <person name="Sano M."/>
            <person name="Sasaki A."/>
            <person name="Sasakura Y."/>
            <person name="Shoguchi E."/>
            <person name="Shin-i T."/>
            <person name="Spagnuolo A."/>
            <person name="Stainier D."/>
            <person name="Suzuki M.M."/>
            <person name="Tassy O."/>
            <person name="Takatori N."/>
            <person name="Tokuoka M."/>
            <person name="Yagi K."/>
            <person name="Yoshizaki F."/>
            <person name="Wada S."/>
            <person name="Zhang C."/>
            <person name="Hyatt P.D."/>
            <person name="Larimer F."/>
            <person name="Detter C."/>
            <person name="Doggett N."/>
            <person name="Glavina T."/>
            <person name="Hawkins T."/>
            <person name="Richardson P."/>
            <person name="Lucas S."/>
            <person name="Kohara Y."/>
            <person name="Levine M."/>
            <person name="Satoh N."/>
            <person name="Rokhsar D.S."/>
        </authorList>
    </citation>
    <scope>NUCLEOTIDE SEQUENCE [LARGE SCALE GENOMIC DNA]</scope>
</reference>
<name>F6TL47_CIOIN</name>
<evidence type="ECO:0000256" key="6">
    <source>
        <dbReference type="ARBA" id="ARBA00023033"/>
    </source>
</evidence>
<dbReference type="InterPro" id="IPR002401">
    <property type="entry name" value="Cyt_P450_E_grp-I"/>
</dbReference>
<dbReference type="GO" id="GO:0020037">
    <property type="term" value="F:heme binding"/>
    <property type="evidence" value="ECO:0000318"/>
    <property type="project" value="GO_Central"/>
</dbReference>
<dbReference type="GO" id="GO:0008202">
    <property type="term" value="P:steroid metabolic process"/>
    <property type="evidence" value="ECO:0000318"/>
    <property type="project" value="GO_Central"/>
</dbReference>
<dbReference type="InterPro" id="IPR001128">
    <property type="entry name" value="Cyt_P450"/>
</dbReference>
<keyword evidence="9" id="KW-0812">Transmembrane</keyword>
<reference evidence="10" key="3">
    <citation type="submission" date="2025-09" db="UniProtKB">
        <authorList>
            <consortium name="Ensembl"/>
        </authorList>
    </citation>
    <scope>IDENTIFICATION</scope>
</reference>
<dbReference type="GeneTree" id="ENSGT00940000160689"/>
<dbReference type="PRINTS" id="PR00385">
    <property type="entry name" value="P450"/>
</dbReference>
<evidence type="ECO:0000256" key="8">
    <source>
        <dbReference type="RuleBase" id="RU000461"/>
    </source>
</evidence>
<dbReference type="FunFam" id="1.10.630.10:FF:000036">
    <property type="entry name" value="CYtochrome P450 family"/>
    <property type="match status" value="1"/>
</dbReference>
<dbReference type="Gene3D" id="1.10.630.10">
    <property type="entry name" value="Cytochrome P450"/>
    <property type="match status" value="1"/>
</dbReference>
<evidence type="ECO:0000256" key="1">
    <source>
        <dbReference type="ARBA" id="ARBA00001971"/>
    </source>
</evidence>
<dbReference type="PANTHER" id="PTHR24300:SF397">
    <property type="entry name" value="CYTOCHROME P450 2U1"/>
    <property type="match status" value="1"/>
</dbReference>
<dbReference type="PRINTS" id="PR00463">
    <property type="entry name" value="EP450I"/>
</dbReference>
<organism evidence="10 11">
    <name type="scientific">Ciona intestinalis</name>
    <name type="common">Transparent sea squirt</name>
    <name type="synonym">Ascidia intestinalis</name>
    <dbReference type="NCBI Taxonomy" id="7719"/>
    <lineage>
        <taxon>Eukaryota</taxon>
        <taxon>Metazoa</taxon>
        <taxon>Chordata</taxon>
        <taxon>Tunicata</taxon>
        <taxon>Ascidiacea</taxon>
        <taxon>Phlebobranchia</taxon>
        <taxon>Cionidae</taxon>
        <taxon>Ciona</taxon>
    </lineage>
</organism>
<dbReference type="InParanoid" id="F6TL47"/>
<dbReference type="GO" id="GO:0005506">
    <property type="term" value="F:iron ion binding"/>
    <property type="evidence" value="ECO:0007669"/>
    <property type="project" value="InterPro"/>
</dbReference>
<evidence type="ECO:0000256" key="5">
    <source>
        <dbReference type="ARBA" id="ARBA00023004"/>
    </source>
</evidence>
<keyword evidence="3 7" id="KW-0479">Metal-binding</keyword>
<dbReference type="Pfam" id="PF00067">
    <property type="entry name" value="p450"/>
    <property type="match status" value="1"/>
</dbReference>
<dbReference type="OMA" id="LPALAWM"/>
<evidence type="ECO:0000256" key="9">
    <source>
        <dbReference type="SAM" id="Phobius"/>
    </source>
</evidence>
<keyword evidence="6 8" id="KW-0503">Monooxygenase</keyword>
<evidence type="ECO:0008006" key="12">
    <source>
        <dbReference type="Google" id="ProtNLM"/>
    </source>
</evidence>
<dbReference type="GO" id="GO:0005737">
    <property type="term" value="C:cytoplasm"/>
    <property type="evidence" value="ECO:0000318"/>
    <property type="project" value="GO_Central"/>
</dbReference>
<keyword evidence="9" id="KW-0472">Membrane</keyword>